<evidence type="ECO:0000313" key="2">
    <source>
        <dbReference type="EMBL" id="THF75217.1"/>
    </source>
</evidence>
<evidence type="ECO:0000259" key="1">
    <source>
        <dbReference type="Pfam" id="PF01261"/>
    </source>
</evidence>
<dbReference type="InterPro" id="IPR013022">
    <property type="entry name" value="Xyl_isomerase-like_TIM-brl"/>
</dbReference>
<organism evidence="2 3">
    <name type="scientific">Cohnella fermenti</name>
    <dbReference type="NCBI Taxonomy" id="2565925"/>
    <lineage>
        <taxon>Bacteria</taxon>
        <taxon>Bacillati</taxon>
        <taxon>Bacillota</taxon>
        <taxon>Bacilli</taxon>
        <taxon>Bacillales</taxon>
        <taxon>Paenibacillaceae</taxon>
        <taxon>Cohnella</taxon>
    </lineage>
</organism>
<dbReference type="OrthoDB" id="9779184at2"/>
<keyword evidence="3" id="KW-1185">Reference proteome</keyword>
<dbReference type="InterPro" id="IPR036237">
    <property type="entry name" value="Xyl_isomerase-like_sf"/>
</dbReference>
<dbReference type="AlphaFoldDB" id="A0A4S4BKZ8"/>
<dbReference type="RefSeq" id="WP_136372049.1">
    <property type="nucleotide sequence ID" value="NZ_SSOB01000033.1"/>
</dbReference>
<sequence>MTIRLGVSLYSYQQTYLTGQLDLEGCIRTVVETTGATGIELIYEQMPLERYPDAVYPNITDKGISRWKELMDKYGTTPTCMDSFIDSKLYRGRISTVQEQIQMMEQDLKLASQLGFPCIRVLALVPPEVLEGALPAAEYYGVRMGQEVHPRFALNDEWMLNVAEISRRRNSKYVGLIPDFGIFSKGLPGSQLNLMKIMGENPDIVDFIEVSFKADFSHKEIAAQLRQMGAKEATVIAVERSAFMNRYNNPDLLKDLLDVIMHFHGKFTYMKEDCSEELTINYKDPIRILKEAGWDGYISSEFEGQRAYHGQNCPYEEDEIEQVRRHHVMLNRLLKS</sequence>
<dbReference type="EMBL" id="SSOB01000033">
    <property type="protein sequence ID" value="THF75217.1"/>
    <property type="molecule type" value="Genomic_DNA"/>
</dbReference>
<protein>
    <recommendedName>
        <fullName evidence="1">Xylose isomerase-like TIM barrel domain-containing protein</fullName>
    </recommendedName>
</protein>
<feature type="domain" description="Xylose isomerase-like TIM barrel" evidence="1">
    <location>
        <begin position="31"/>
        <end position="310"/>
    </location>
</feature>
<dbReference type="InterPro" id="IPR050312">
    <property type="entry name" value="IolE/XylAMocC-like"/>
</dbReference>
<dbReference type="SUPFAM" id="SSF51658">
    <property type="entry name" value="Xylose isomerase-like"/>
    <property type="match status" value="1"/>
</dbReference>
<evidence type="ECO:0000313" key="3">
    <source>
        <dbReference type="Proteomes" id="UP000310636"/>
    </source>
</evidence>
<reference evidence="2 3" key="1">
    <citation type="submission" date="2019-04" db="EMBL/GenBank/DDBJ databases">
        <title>Cohnella sp. nov. isolated from preserved vegetables.</title>
        <authorList>
            <person name="Lin S.-Y."/>
            <person name="Hung M.-H."/>
            <person name="Young C.-C."/>
        </authorList>
    </citation>
    <scope>NUCLEOTIDE SEQUENCE [LARGE SCALE GENOMIC DNA]</scope>
    <source>
        <strain evidence="2 3">CC-MHH1044</strain>
    </source>
</reference>
<dbReference type="Pfam" id="PF01261">
    <property type="entry name" value="AP_endonuc_2"/>
    <property type="match status" value="1"/>
</dbReference>
<proteinExistence type="predicted"/>
<name>A0A4S4BKZ8_9BACL</name>
<dbReference type="PANTHER" id="PTHR12110:SF53">
    <property type="entry name" value="BLR5974 PROTEIN"/>
    <property type="match status" value="1"/>
</dbReference>
<dbReference type="Gene3D" id="3.20.20.150">
    <property type="entry name" value="Divalent-metal-dependent TIM barrel enzymes"/>
    <property type="match status" value="1"/>
</dbReference>
<accession>A0A4S4BKZ8</accession>
<dbReference type="PANTHER" id="PTHR12110">
    <property type="entry name" value="HYDROXYPYRUVATE ISOMERASE"/>
    <property type="match status" value="1"/>
</dbReference>
<dbReference type="Proteomes" id="UP000310636">
    <property type="component" value="Unassembled WGS sequence"/>
</dbReference>
<gene>
    <name evidence="2" type="ORF">E6C55_22370</name>
</gene>
<comment type="caution">
    <text evidence="2">The sequence shown here is derived from an EMBL/GenBank/DDBJ whole genome shotgun (WGS) entry which is preliminary data.</text>
</comment>